<name>A0ABR1CCU2_NECAM</name>
<organism evidence="2 3">
    <name type="scientific">Necator americanus</name>
    <name type="common">Human hookworm</name>
    <dbReference type="NCBI Taxonomy" id="51031"/>
    <lineage>
        <taxon>Eukaryota</taxon>
        <taxon>Metazoa</taxon>
        <taxon>Ecdysozoa</taxon>
        <taxon>Nematoda</taxon>
        <taxon>Chromadorea</taxon>
        <taxon>Rhabditida</taxon>
        <taxon>Rhabditina</taxon>
        <taxon>Rhabditomorpha</taxon>
        <taxon>Strongyloidea</taxon>
        <taxon>Ancylostomatidae</taxon>
        <taxon>Bunostominae</taxon>
        <taxon>Necator</taxon>
    </lineage>
</organism>
<reference evidence="2 3" key="1">
    <citation type="submission" date="2023-08" db="EMBL/GenBank/DDBJ databases">
        <title>A Necator americanus chromosomal reference genome.</title>
        <authorList>
            <person name="Ilik V."/>
            <person name="Petrzelkova K.J."/>
            <person name="Pardy F."/>
            <person name="Fuh T."/>
            <person name="Niatou-Singa F.S."/>
            <person name="Gouil Q."/>
            <person name="Baker L."/>
            <person name="Ritchie M.E."/>
            <person name="Jex A.R."/>
            <person name="Gazzola D."/>
            <person name="Li H."/>
            <person name="Toshio Fujiwara R."/>
            <person name="Zhan B."/>
            <person name="Aroian R.V."/>
            <person name="Pafco B."/>
            <person name="Schwarz E.M."/>
        </authorList>
    </citation>
    <scope>NUCLEOTIDE SEQUENCE [LARGE SCALE GENOMIC DNA]</scope>
    <source>
        <strain evidence="2 3">Aroian</strain>
        <tissue evidence="2">Whole animal</tissue>
    </source>
</reference>
<feature type="transmembrane region" description="Helical" evidence="1">
    <location>
        <begin position="266"/>
        <end position="286"/>
    </location>
</feature>
<dbReference type="Proteomes" id="UP001303046">
    <property type="component" value="Unassembled WGS sequence"/>
</dbReference>
<keyword evidence="1" id="KW-1133">Transmembrane helix</keyword>
<comment type="caution">
    <text evidence="2">The sequence shown here is derived from an EMBL/GenBank/DDBJ whole genome shotgun (WGS) entry which is preliminary data.</text>
</comment>
<feature type="transmembrane region" description="Helical" evidence="1">
    <location>
        <begin position="292"/>
        <end position="318"/>
    </location>
</feature>
<evidence type="ECO:0000313" key="3">
    <source>
        <dbReference type="Proteomes" id="UP001303046"/>
    </source>
</evidence>
<keyword evidence="3" id="KW-1185">Reference proteome</keyword>
<evidence type="ECO:0000313" key="2">
    <source>
        <dbReference type="EMBL" id="KAK6735925.1"/>
    </source>
</evidence>
<dbReference type="EMBL" id="JAVFWL010000002">
    <property type="protein sequence ID" value="KAK6735925.1"/>
    <property type="molecule type" value="Genomic_DNA"/>
</dbReference>
<proteinExistence type="predicted"/>
<accession>A0ABR1CCU2</accession>
<keyword evidence="1" id="KW-0472">Membrane</keyword>
<keyword evidence="1" id="KW-0812">Transmembrane</keyword>
<evidence type="ECO:0008006" key="4">
    <source>
        <dbReference type="Google" id="ProtNLM"/>
    </source>
</evidence>
<protein>
    <recommendedName>
        <fullName evidence="4">Phlebovirus glycoprotein G2 fusion domain-containing protein</fullName>
    </recommendedName>
</protein>
<dbReference type="Gene3D" id="2.60.40.3770">
    <property type="match status" value="1"/>
</dbReference>
<evidence type="ECO:0000256" key="1">
    <source>
        <dbReference type="SAM" id="Phobius"/>
    </source>
</evidence>
<sequence length="412" mass="45916">MASKYPGYIACEETCGGIVCGYLLPNASMLILASGASTKNLPVECELYIQAKEEFSKYENHMVCTCENLKAPRGCKCPLGSIRNLREEITNVLPIKTPFTEIRLEEGNINAYTHQHETTIVLESSLMFNSAHYIIEQSCDVTFEEIKGCYNCLEGAQVKVSCITRINAWATVQCESQMFSIECGPSNKTNVVYLEFSNALIQQKCYTSCNGHEITFDLHGTLVYHPRSKRSQVYSEENSRESSSEYFGKFDLPDLQPLLKVLKEHWNLFLGTLGAMAITIGITYVLGPPAHLILLIKIVVTLLKTAVSITILLLKLLCACAASEVILEEPHRPQKSGPLAHSTTLALISQMVVHIPYFLANRIAQRNQDTPFCERSRTHLRRNALSYDDFAAPPTRSSCWACGVVCSHCRVA</sequence>
<gene>
    <name evidence="2" type="primary">Necator_chrII.g6699</name>
    <name evidence="2" type="ORF">RB195_018906</name>
</gene>